<evidence type="ECO:0000313" key="3">
    <source>
        <dbReference type="Proteomes" id="UP001281410"/>
    </source>
</evidence>
<evidence type="ECO:0000256" key="1">
    <source>
        <dbReference type="ARBA" id="ARBA00005437"/>
    </source>
</evidence>
<dbReference type="Proteomes" id="UP001281410">
    <property type="component" value="Unassembled WGS sequence"/>
</dbReference>
<dbReference type="InterPro" id="IPR025659">
    <property type="entry name" value="Tubby-like_C"/>
</dbReference>
<proteinExistence type="inferred from homology"/>
<dbReference type="Pfam" id="PF04525">
    <property type="entry name" value="LOR"/>
    <property type="match status" value="1"/>
</dbReference>
<dbReference type="Gene3D" id="2.40.160.200">
    <property type="entry name" value="LURP1-related"/>
    <property type="match status" value="1"/>
</dbReference>
<name>A0AAE0E8T2_9ROSI</name>
<dbReference type="PANTHER" id="PTHR31087:SF60">
    <property type="entry name" value="PROTEIN LURP-ONE-RELATED 5"/>
    <property type="match status" value="1"/>
</dbReference>
<dbReference type="InterPro" id="IPR038595">
    <property type="entry name" value="LOR_sf"/>
</dbReference>
<comment type="similarity">
    <text evidence="1">Belongs to the LOR family.</text>
</comment>
<dbReference type="PANTHER" id="PTHR31087">
    <property type="match status" value="1"/>
</dbReference>
<gene>
    <name evidence="2" type="ORF">Dsin_013338</name>
</gene>
<sequence length="212" mass="24038">MKLEQIKSENMMVEDCFVYKEETQLTVFKTSLFFANDGFTVYDCKGELVFRVDSYGPDSRDRVELVLMDGQGRCLLTVRRKRPSLHHRWEGYSGEKSEGQKPIFSVRRSSIIGRSSVTVEMYESSSEEYLIDGNFGERCCSIFNATKESVAEIKRKVDASTQVMLGKDVFTLCLKPGFDAAFAMGLVLVLDRINCHDYGEENGIDADPTNDQ</sequence>
<dbReference type="AlphaFoldDB" id="A0AAE0E8T2"/>
<dbReference type="SUPFAM" id="SSF54518">
    <property type="entry name" value="Tubby C-terminal domain-like"/>
    <property type="match status" value="1"/>
</dbReference>
<organism evidence="2 3">
    <name type="scientific">Dipteronia sinensis</name>
    <dbReference type="NCBI Taxonomy" id="43782"/>
    <lineage>
        <taxon>Eukaryota</taxon>
        <taxon>Viridiplantae</taxon>
        <taxon>Streptophyta</taxon>
        <taxon>Embryophyta</taxon>
        <taxon>Tracheophyta</taxon>
        <taxon>Spermatophyta</taxon>
        <taxon>Magnoliopsida</taxon>
        <taxon>eudicotyledons</taxon>
        <taxon>Gunneridae</taxon>
        <taxon>Pentapetalae</taxon>
        <taxon>rosids</taxon>
        <taxon>malvids</taxon>
        <taxon>Sapindales</taxon>
        <taxon>Sapindaceae</taxon>
        <taxon>Hippocastanoideae</taxon>
        <taxon>Acereae</taxon>
        <taxon>Dipteronia</taxon>
    </lineage>
</organism>
<dbReference type="EMBL" id="JANJYJ010000004">
    <property type="protein sequence ID" value="KAK3219368.1"/>
    <property type="molecule type" value="Genomic_DNA"/>
</dbReference>
<accession>A0AAE0E8T2</accession>
<comment type="caution">
    <text evidence="2">The sequence shown here is derived from an EMBL/GenBank/DDBJ whole genome shotgun (WGS) entry which is preliminary data.</text>
</comment>
<protein>
    <submittedName>
        <fullName evidence="2">Uncharacterized protein</fullName>
    </submittedName>
</protein>
<dbReference type="InterPro" id="IPR007612">
    <property type="entry name" value="LOR"/>
</dbReference>
<keyword evidence="3" id="KW-1185">Reference proteome</keyword>
<evidence type="ECO:0000313" key="2">
    <source>
        <dbReference type="EMBL" id="KAK3219368.1"/>
    </source>
</evidence>
<reference evidence="2" key="1">
    <citation type="journal article" date="2023" name="Plant J.">
        <title>Genome sequences and population genomics provide insights into the demographic history, inbreeding, and mutation load of two 'living fossil' tree species of Dipteronia.</title>
        <authorList>
            <person name="Feng Y."/>
            <person name="Comes H.P."/>
            <person name="Chen J."/>
            <person name="Zhu S."/>
            <person name="Lu R."/>
            <person name="Zhang X."/>
            <person name="Li P."/>
            <person name="Qiu J."/>
            <person name="Olsen K.M."/>
            <person name="Qiu Y."/>
        </authorList>
    </citation>
    <scope>NUCLEOTIDE SEQUENCE</scope>
    <source>
        <strain evidence="2">NBL</strain>
    </source>
</reference>